<evidence type="ECO:0000256" key="1">
    <source>
        <dbReference type="SAM" id="SignalP"/>
    </source>
</evidence>
<feature type="signal peptide" evidence="1">
    <location>
        <begin position="1"/>
        <end position="23"/>
    </location>
</feature>
<dbReference type="GO" id="GO:0016787">
    <property type="term" value="F:hydrolase activity"/>
    <property type="evidence" value="ECO:0007669"/>
    <property type="project" value="UniProtKB-KW"/>
</dbReference>
<reference evidence="4" key="1">
    <citation type="journal article" date="2019" name="Int. J. Syst. Evol. Microbiol.">
        <title>The Global Catalogue of Microorganisms (GCM) 10K type strain sequencing project: providing services to taxonomists for standard genome sequencing and annotation.</title>
        <authorList>
            <consortium name="The Broad Institute Genomics Platform"/>
            <consortium name="The Broad Institute Genome Sequencing Center for Infectious Disease"/>
            <person name="Wu L."/>
            <person name="Ma J."/>
        </authorList>
    </citation>
    <scope>NUCLEOTIDE SEQUENCE [LARGE SCALE GENOMIC DNA]</scope>
    <source>
        <strain evidence="4">DT28</strain>
    </source>
</reference>
<name>A0ABV9JJJ4_9GAMM</name>
<dbReference type="InterPro" id="IPR001466">
    <property type="entry name" value="Beta-lactam-related"/>
</dbReference>
<dbReference type="Gene3D" id="3.40.710.10">
    <property type="entry name" value="DD-peptidase/beta-lactamase superfamily"/>
    <property type="match status" value="1"/>
</dbReference>
<dbReference type="EC" id="3.-.-.-" evidence="3"/>
<dbReference type="SUPFAM" id="SSF56601">
    <property type="entry name" value="beta-lactamase/transpeptidase-like"/>
    <property type="match status" value="1"/>
</dbReference>
<gene>
    <name evidence="3" type="ORF">ACFO3I_02930</name>
</gene>
<dbReference type="InterPro" id="IPR012338">
    <property type="entry name" value="Beta-lactam/transpept-like"/>
</dbReference>
<dbReference type="EMBL" id="JBHSGB010000002">
    <property type="protein sequence ID" value="MFC4653975.1"/>
    <property type="molecule type" value="Genomic_DNA"/>
</dbReference>
<dbReference type="PANTHER" id="PTHR46825:SF15">
    <property type="entry name" value="BETA-LACTAMASE-RELATED DOMAIN-CONTAINING PROTEIN"/>
    <property type="match status" value="1"/>
</dbReference>
<accession>A0ABV9JJJ4</accession>
<keyword evidence="1" id="KW-0732">Signal</keyword>
<dbReference type="Proteomes" id="UP001595962">
    <property type="component" value="Unassembled WGS sequence"/>
</dbReference>
<dbReference type="InterPro" id="IPR050491">
    <property type="entry name" value="AmpC-like"/>
</dbReference>
<dbReference type="PANTHER" id="PTHR46825">
    <property type="entry name" value="D-ALANYL-D-ALANINE-CARBOXYPEPTIDASE/ENDOPEPTIDASE AMPH"/>
    <property type="match status" value="1"/>
</dbReference>
<evidence type="ECO:0000313" key="4">
    <source>
        <dbReference type="Proteomes" id="UP001595962"/>
    </source>
</evidence>
<keyword evidence="3" id="KW-0378">Hydrolase</keyword>
<feature type="chain" id="PRO_5046477906" evidence="1">
    <location>
        <begin position="24"/>
        <end position="375"/>
    </location>
</feature>
<organism evidence="3 4">
    <name type="scientific">Rheinheimera marina</name>
    <dbReference type="NCBI Taxonomy" id="1774958"/>
    <lineage>
        <taxon>Bacteria</taxon>
        <taxon>Pseudomonadati</taxon>
        <taxon>Pseudomonadota</taxon>
        <taxon>Gammaproteobacteria</taxon>
        <taxon>Chromatiales</taxon>
        <taxon>Chromatiaceae</taxon>
        <taxon>Rheinheimera</taxon>
    </lineage>
</organism>
<sequence>MTKRRFRAGVIGLLSLLATPALAQLSQTDLLQGLDQEFRLALNKAKVPGGAYAVVQNGRIVFTGAYGVREVGKPDKVDADTVFRLASVSKTFTGGLTVLASQQGRLKLNAPLAHYVPGFQLGSERDTKALTVDHVVSQASGVMPHAFENLLEDNQTPEQILPRFKLLKTSCTPGRCYSYQNILFGLLEQALQHSTGLPYPDLLQQRILGPLKMQTASVGYAGFLATQNKAMPHHRAGKGWRPEQVKPNFYWVSPAAGINASATDLAKYLLAMLGHQPKVFSPQALDELRSPAVKVANKPRWPVWEQYKKVSTWYGRGWRMVQYDNHRLFYHGGVVDGYRPYIAYSPEKDIGLVLLTNAEADVTGKVAKWFWGEVL</sequence>
<evidence type="ECO:0000313" key="3">
    <source>
        <dbReference type="EMBL" id="MFC4653975.1"/>
    </source>
</evidence>
<evidence type="ECO:0000259" key="2">
    <source>
        <dbReference type="Pfam" id="PF00144"/>
    </source>
</evidence>
<proteinExistence type="predicted"/>
<protein>
    <submittedName>
        <fullName evidence="3">Serine hydrolase domain-containing protein</fullName>
        <ecNumber evidence="3">3.-.-.-</ecNumber>
    </submittedName>
</protein>
<comment type="caution">
    <text evidence="3">The sequence shown here is derived from an EMBL/GenBank/DDBJ whole genome shotgun (WGS) entry which is preliminary data.</text>
</comment>
<dbReference type="RefSeq" id="WP_377331609.1">
    <property type="nucleotide sequence ID" value="NZ_JBHSGB010000002.1"/>
</dbReference>
<keyword evidence="4" id="KW-1185">Reference proteome</keyword>
<dbReference type="Pfam" id="PF00144">
    <property type="entry name" value="Beta-lactamase"/>
    <property type="match status" value="1"/>
</dbReference>
<feature type="domain" description="Beta-lactamase-related" evidence="2">
    <location>
        <begin position="37"/>
        <end position="361"/>
    </location>
</feature>